<keyword evidence="1" id="KW-1133">Transmembrane helix</keyword>
<protein>
    <recommendedName>
        <fullName evidence="4">DUF4386 family protein</fullName>
    </recommendedName>
</protein>
<evidence type="ECO:0000313" key="3">
    <source>
        <dbReference type="Proteomes" id="UP000019666"/>
    </source>
</evidence>
<feature type="transmembrane region" description="Helical" evidence="1">
    <location>
        <begin position="45"/>
        <end position="78"/>
    </location>
</feature>
<accession>A0A017HDD4</accession>
<gene>
    <name evidence="2" type="ORF">Rumeso_04849</name>
</gene>
<evidence type="ECO:0000313" key="2">
    <source>
        <dbReference type="EMBL" id="EYD72143.1"/>
    </source>
</evidence>
<dbReference type="STRING" id="442562.Rumeso_04849"/>
<reference evidence="2 3" key="1">
    <citation type="submission" date="2013-02" db="EMBL/GenBank/DDBJ databases">
        <authorList>
            <person name="Fiebig A."/>
            <person name="Goeker M."/>
            <person name="Klenk H.-P.P."/>
        </authorList>
    </citation>
    <scope>NUCLEOTIDE SEQUENCE [LARGE SCALE GENOMIC DNA]</scope>
    <source>
        <strain evidence="2 3">DSM 19309</strain>
    </source>
</reference>
<proteinExistence type="predicted"/>
<sequence length="232" mass="22976">MAAQTPSRVVGAGSILLALGLNVPYALLAVRFDYPAILREPPEQILAAFAAGGASLVLTWYAFALAAILFVPVGLGLALGGGRVTRVPALAVAAAILAALAGLTQAMGLLRWTMVVPVLAATPGSEGEFALIHAFAGTAVGEHLGMLLTAAFLGTVAAIQVAEGSRWLASLGAVAAVAVGLGAMEGVAMAVGADGSAFGLAAIAGYLLLSLWLVGSGVVLLRGGAVRVARLA</sequence>
<dbReference type="Pfam" id="PF14329">
    <property type="entry name" value="DUF4386"/>
    <property type="match status" value="1"/>
</dbReference>
<dbReference type="PATRIC" id="fig|442562.3.peg.4773"/>
<dbReference type="RefSeq" id="WP_051521535.1">
    <property type="nucleotide sequence ID" value="NZ_KK088612.1"/>
</dbReference>
<feature type="transmembrane region" description="Helical" evidence="1">
    <location>
        <begin position="197"/>
        <end position="221"/>
    </location>
</feature>
<dbReference type="HOGENOM" id="CLU_094589_0_0_5"/>
<dbReference type="InterPro" id="IPR025495">
    <property type="entry name" value="DUF4386"/>
</dbReference>
<dbReference type="OrthoDB" id="326446at2"/>
<feature type="transmembrane region" description="Helical" evidence="1">
    <location>
        <begin position="90"/>
        <end position="110"/>
    </location>
</feature>
<dbReference type="Proteomes" id="UP000019666">
    <property type="component" value="Unassembled WGS sequence"/>
</dbReference>
<keyword evidence="1" id="KW-0812">Transmembrane</keyword>
<keyword evidence="1" id="KW-0472">Membrane</keyword>
<feature type="transmembrane region" description="Helical" evidence="1">
    <location>
        <begin position="130"/>
        <end position="155"/>
    </location>
</feature>
<organism evidence="2 3">
    <name type="scientific">Rubellimicrobium mesophilum DSM 19309</name>
    <dbReference type="NCBI Taxonomy" id="442562"/>
    <lineage>
        <taxon>Bacteria</taxon>
        <taxon>Pseudomonadati</taxon>
        <taxon>Pseudomonadota</taxon>
        <taxon>Alphaproteobacteria</taxon>
        <taxon>Rhodobacterales</taxon>
        <taxon>Roseobacteraceae</taxon>
        <taxon>Rubellimicrobium</taxon>
    </lineage>
</organism>
<dbReference type="AlphaFoldDB" id="A0A017HDD4"/>
<evidence type="ECO:0000256" key="1">
    <source>
        <dbReference type="SAM" id="Phobius"/>
    </source>
</evidence>
<keyword evidence="3" id="KW-1185">Reference proteome</keyword>
<evidence type="ECO:0008006" key="4">
    <source>
        <dbReference type="Google" id="ProtNLM"/>
    </source>
</evidence>
<dbReference type="EMBL" id="AOSK01000133">
    <property type="protein sequence ID" value="EYD72143.1"/>
    <property type="molecule type" value="Genomic_DNA"/>
</dbReference>
<comment type="caution">
    <text evidence="2">The sequence shown here is derived from an EMBL/GenBank/DDBJ whole genome shotgun (WGS) entry which is preliminary data.</text>
</comment>
<feature type="transmembrane region" description="Helical" evidence="1">
    <location>
        <begin position="167"/>
        <end position="191"/>
    </location>
</feature>
<name>A0A017HDD4_9RHOB</name>